<keyword evidence="4" id="KW-0804">Transcription</keyword>
<feature type="domain" description="RNA polymerase sigma-70 region 2" evidence="7">
    <location>
        <begin position="54"/>
        <end position="123"/>
    </location>
</feature>
<feature type="domain" description="RNA polymerase sigma-70 region 1.2" evidence="5">
    <location>
        <begin position="16"/>
        <end position="46"/>
    </location>
</feature>
<comment type="caution">
    <text evidence="9">The sequence shown here is derived from an EMBL/GenBank/DDBJ whole genome shotgun (WGS) entry which is preliminary data.</text>
</comment>
<dbReference type="PRINTS" id="PR00046">
    <property type="entry name" value="SIGMA70FCT"/>
</dbReference>
<dbReference type="InterPro" id="IPR007624">
    <property type="entry name" value="RNA_pol_sigma70_r3"/>
</dbReference>
<evidence type="ECO:0000259" key="7">
    <source>
        <dbReference type="Pfam" id="PF04542"/>
    </source>
</evidence>
<evidence type="ECO:0000256" key="3">
    <source>
        <dbReference type="ARBA" id="ARBA00023125"/>
    </source>
</evidence>
<evidence type="ECO:0000259" key="6">
    <source>
        <dbReference type="Pfam" id="PF04539"/>
    </source>
</evidence>
<feature type="domain" description="RNA polymerase sigma-70 region 4" evidence="8">
    <location>
        <begin position="224"/>
        <end position="275"/>
    </location>
</feature>
<keyword evidence="2" id="KW-0731">Sigma factor</keyword>
<dbReference type="Pfam" id="PF04539">
    <property type="entry name" value="Sigma70_r3"/>
    <property type="match status" value="1"/>
</dbReference>
<dbReference type="InterPro" id="IPR007630">
    <property type="entry name" value="RNA_pol_sigma70_r4"/>
</dbReference>
<dbReference type="NCBIfam" id="TIGR02937">
    <property type="entry name" value="sigma70-ECF"/>
    <property type="match status" value="1"/>
</dbReference>
<dbReference type="PIRSF" id="PIRSF000770">
    <property type="entry name" value="RNA_pol_sigma-SigE/K"/>
    <property type="match status" value="1"/>
</dbReference>
<dbReference type="RefSeq" id="WP_407032221.1">
    <property type="nucleotide sequence ID" value="NZ_JAQGEF010000018.1"/>
</dbReference>
<dbReference type="Gene3D" id="1.10.10.10">
    <property type="entry name" value="Winged helix-like DNA-binding domain superfamily/Winged helix DNA-binding domain"/>
    <property type="match status" value="2"/>
</dbReference>
<dbReference type="InterPro" id="IPR013325">
    <property type="entry name" value="RNA_pol_sigma_r2"/>
</dbReference>
<dbReference type="SUPFAM" id="SSF88946">
    <property type="entry name" value="Sigma2 domain of RNA polymerase sigma factors"/>
    <property type="match status" value="1"/>
</dbReference>
<dbReference type="EMBL" id="JAQGEF010000018">
    <property type="protein sequence ID" value="MDA3615894.1"/>
    <property type="molecule type" value="Genomic_DNA"/>
</dbReference>
<dbReference type="Pfam" id="PF04542">
    <property type="entry name" value="Sigma70_r2"/>
    <property type="match status" value="1"/>
</dbReference>
<evidence type="ECO:0000313" key="10">
    <source>
        <dbReference type="Proteomes" id="UP001210231"/>
    </source>
</evidence>
<evidence type="ECO:0000313" key="9">
    <source>
        <dbReference type="EMBL" id="MDA3615894.1"/>
    </source>
</evidence>
<keyword evidence="3" id="KW-0238">DNA-binding</keyword>
<dbReference type="Pfam" id="PF00140">
    <property type="entry name" value="Sigma70_r1_2"/>
    <property type="match status" value="1"/>
</dbReference>
<dbReference type="InterPro" id="IPR007627">
    <property type="entry name" value="RNA_pol_sigma70_r2"/>
</dbReference>
<protein>
    <submittedName>
        <fullName evidence="9">RNA polymerase sigma factor RpoD/SigA</fullName>
    </submittedName>
</protein>
<dbReference type="InterPro" id="IPR050239">
    <property type="entry name" value="Sigma-70_RNA_pol_init_factors"/>
</dbReference>
<reference evidence="9 10" key="1">
    <citation type="submission" date="2022-12" db="EMBL/GenBank/DDBJ databases">
        <title>Chitinophagaceae gen. sp. nov., a new member of the family Chitinophagaceae, isolated from soil in a chemical factory.</title>
        <authorList>
            <person name="Ke Z."/>
        </authorList>
    </citation>
    <scope>NUCLEOTIDE SEQUENCE [LARGE SCALE GENOMIC DNA]</scope>
    <source>
        <strain evidence="9 10">LY-5</strain>
    </source>
</reference>
<evidence type="ECO:0000256" key="4">
    <source>
        <dbReference type="ARBA" id="ARBA00023163"/>
    </source>
</evidence>
<proteinExistence type="predicted"/>
<dbReference type="PANTHER" id="PTHR30603:SF47">
    <property type="entry name" value="RNA POLYMERASE SIGMA FACTOR SIGD, CHLOROPLASTIC"/>
    <property type="match status" value="1"/>
</dbReference>
<dbReference type="InterPro" id="IPR000943">
    <property type="entry name" value="RNA_pol_sigma70"/>
</dbReference>
<dbReference type="InterPro" id="IPR009042">
    <property type="entry name" value="RNA_pol_sigma70_r1_2"/>
</dbReference>
<dbReference type="PANTHER" id="PTHR30603">
    <property type="entry name" value="RNA POLYMERASE SIGMA FACTOR RPO"/>
    <property type="match status" value="1"/>
</dbReference>
<evidence type="ECO:0000259" key="5">
    <source>
        <dbReference type="Pfam" id="PF00140"/>
    </source>
</evidence>
<dbReference type="InterPro" id="IPR013324">
    <property type="entry name" value="RNA_pol_sigma_r3/r4-like"/>
</dbReference>
<sequence>MRGLKITSCITSKDSDSIDKYLYEINKYPLLSDSEEVRLSQLIKEGCKKSLNKLVESNLRFVISVAKKFQHQGLLLSDLINEGNLGLIKAAEKFDATKGFKFISYAVWWIRQSIMYAIMNNSRMIRLPASKAILNNKINKAVLNFEQENEREPTMQELAELTSSDAQAVLEICNANLRCISVESGSNNENETKISDILPCSEIYFADHKIEMQDSLKSDLLRTMDSLSDRQRTVLFFYYGIGLAKSLSLEEIGACLSLSRERVRQIKEAALKKLQTSSRLKLLKIYVC</sequence>
<feature type="domain" description="RNA polymerase sigma-70 region 3" evidence="6">
    <location>
        <begin position="135"/>
        <end position="200"/>
    </location>
</feature>
<evidence type="ECO:0000256" key="1">
    <source>
        <dbReference type="ARBA" id="ARBA00023015"/>
    </source>
</evidence>
<dbReference type="SUPFAM" id="SSF88659">
    <property type="entry name" value="Sigma3 and sigma4 domains of RNA polymerase sigma factors"/>
    <property type="match status" value="2"/>
</dbReference>
<organism evidence="9 10">
    <name type="scientific">Polluticaenibacter yanchengensis</name>
    <dbReference type="NCBI Taxonomy" id="3014562"/>
    <lineage>
        <taxon>Bacteria</taxon>
        <taxon>Pseudomonadati</taxon>
        <taxon>Bacteroidota</taxon>
        <taxon>Chitinophagia</taxon>
        <taxon>Chitinophagales</taxon>
        <taxon>Chitinophagaceae</taxon>
        <taxon>Polluticaenibacter</taxon>
    </lineage>
</organism>
<evidence type="ECO:0000256" key="2">
    <source>
        <dbReference type="ARBA" id="ARBA00023082"/>
    </source>
</evidence>
<dbReference type="Pfam" id="PF04545">
    <property type="entry name" value="Sigma70_r4"/>
    <property type="match status" value="1"/>
</dbReference>
<dbReference type="Gene3D" id="1.10.601.10">
    <property type="entry name" value="RNA Polymerase Primary Sigma Factor"/>
    <property type="match status" value="1"/>
</dbReference>
<keyword evidence="10" id="KW-1185">Reference proteome</keyword>
<gene>
    <name evidence="9" type="ORF">O3P16_13830</name>
</gene>
<dbReference type="InterPro" id="IPR036388">
    <property type="entry name" value="WH-like_DNA-bd_sf"/>
</dbReference>
<dbReference type="CDD" id="cd06171">
    <property type="entry name" value="Sigma70_r4"/>
    <property type="match status" value="1"/>
</dbReference>
<keyword evidence="1" id="KW-0805">Transcription regulation</keyword>
<dbReference type="InterPro" id="IPR014284">
    <property type="entry name" value="RNA_pol_sigma-70_dom"/>
</dbReference>
<name>A0ABT4UM25_9BACT</name>
<evidence type="ECO:0000259" key="8">
    <source>
        <dbReference type="Pfam" id="PF04545"/>
    </source>
</evidence>
<accession>A0ABT4UM25</accession>
<dbReference type="Proteomes" id="UP001210231">
    <property type="component" value="Unassembled WGS sequence"/>
</dbReference>